<keyword evidence="3" id="KW-1185">Reference proteome</keyword>
<evidence type="ECO:0000256" key="1">
    <source>
        <dbReference type="SAM" id="MobiDB-lite"/>
    </source>
</evidence>
<protein>
    <submittedName>
        <fullName evidence="2">Uncharacterized protein</fullName>
    </submittedName>
</protein>
<feature type="region of interest" description="Disordered" evidence="1">
    <location>
        <begin position="128"/>
        <end position="159"/>
    </location>
</feature>
<dbReference type="RefSeq" id="XP_018041580.1">
    <property type="nucleotide sequence ID" value="XM_018179837.1"/>
</dbReference>
<dbReference type="InParanoid" id="A0A177CUI6"/>
<evidence type="ECO:0000313" key="2">
    <source>
        <dbReference type="EMBL" id="OAG11215.1"/>
    </source>
</evidence>
<accession>A0A177CUI6</accession>
<dbReference type="GeneID" id="28763323"/>
<dbReference type="EMBL" id="KV441548">
    <property type="protein sequence ID" value="OAG11215.1"/>
    <property type="molecule type" value="Genomic_DNA"/>
</dbReference>
<evidence type="ECO:0000313" key="3">
    <source>
        <dbReference type="Proteomes" id="UP000077069"/>
    </source>
</evidence>
<reference evidence="2 3" key="1">
    <citation type="submission" date="2016-05" db="EMBL/GenBank/DDBJ databases">
        <title>Comparative analysis of secretome profiles of manganese(II)-oxidizing ascomycete fungi.</title>
        <authorList>
            <consortium name="DOE Joint Genome Institute"/>
            <person name="Zeiner C.A."/>
            <person name="Purvine S.O."/>
            <person name="Zink E.M."/>
            <person name="Wu S."/>
            <person name="Pasa-Tolic L."/>
            <person name="Chaput D.L."/>
            <person name="Haridas S."/>
            <person name="Grigoriev I.V."/>
            <person name="Santelli C.M."/>
            <person name="Hansel C.M."/>
        </authorList>
    </citation>
    <scope>NUCLEOTIDE SEQUENCE [LARGE SCALE GENOMIC DNA]</scope>
    <source>
        <strain evidence="2 3">AP3s5-JAC2a</strain>
    </source>
</reference>
<organism evidence="2 3">
    <name type="scientific">Paraphaeosphaeria sporulosa</name>
    <dbReference type="NCBI Taxonomy" id="1460663"/>
    <lineage>
        <taxon>Eukaryota</taxon>
        <taxon>Fungi</taxon>
        <taxon>Dikarya</taxon>
        <taxon>Ascomycota</taxon>
        <taxon>Pezizomycotina</taxon>
        <taxon>Dothideomycetes</taxon>
        <taxon>Pleosporomycetidae</taxon>
        <taxon>Pleosporales</taxon>
        <taxon>Massarineae</taxon>
        <taxon>Didymosphaeriaceae</taxon>
        <taxon>Paraphaeosphaeria</taxon>
    </lineage>
</organism>
<dbReference type="AlphaFoldDB" id="A0A177CUI6"/>
<gene>
    <name evidence="2" type="ORF">CC84DRAFT_1170156</name>
</gene>
<proteinExistence type="predicted"/>
<sequence length="159" mass="17184">MPVTPGGVAGNKQSMLAASQWAPEDSFHFAPGTIQTIVIAARTAEWPAALPEGGAPCMAFPSLKSVGTAVHDAFIFPWRIPAMDSALGWVAGSDSVNRLQSSIHPSWSGHTANGEGMSTRSVFIKDSAYRSQKRQKKEKKTCQYRNVRPRTGPESVKEK</sequence>
<name>A0A177CUI6_9PLEO</name>
<dbReference type="Proteomes" id="UP000077069">
    <property type="component" value="Unassembled WGS sequence"/>
</dbReference>